<sequence length="75" mass="8672">MEDKAGCWLLAPPPRSPPLLFFHNPDFQKMAFSSIRDEKYHLVKTSPPHLMAKKSRLTFMAGSSYLTKIRRIIIL</sequence>
<name>A0AAV5KA34_9ROSI</name>
<accession>A0AAV5KA34</accession>
<comment type="caution">
    <text evidence="1">The sequence shown here is derived from an EMBL/GenBank/DDBJ whole genome shotgun (WGS) entry which is preliminary data.</text>
</comment>
<gene>
    <name evidence="1" type="ORF">SLEP1_g30288</name>
</gene>
<proteinExistence type="predicted"/>
<dbReference type="AlphaFoldDB" id="A0AAV5KA34"/>
<keyword evidence="2" id="KW-1185">Reference proteome</keyword>
<evidence type="ECO:0000313" key="1">
    <source>
        <dbReference type="EMBL" id="GKV20125.1"/>
    </source>
</evidence>
<protein>
    <submittedName>
        <fullName evidence="1">Uncharacterized protein</fullName>
    </submittedName>
</protein>
<dbReference type="EMBL" id="BPVZ01000054">
    <property type="protein sequence ID" value="GKV20125.1"/>
    <property type="molecule type" value="Genomic_DNA"/>
</dbReference>
<evidence type="ECO:0000313" key="2">
    <source>
        <dbReference type="Proteomes" id="UP001054252"/>
    </source>
</evidence>
<reference evidence="1 2" key="1">
    <citation type="journal article" date="2021" name="Commun. Biol.">
        <title>The genome of Shorea leprosula (Dipterocarpaceae) highlights the ecological relevance of drought in aseasonal tropical rainforests.</title>
        <authorList>
            <person name="Ng K.K.S."/>
            <person name="Kobayashi M.J."/>
            <person name="Fawcett J.A."/>
            <person name="Hatakeyama M."/>
            <person name="Paape T."/>
            <person name="Ng C.H."/>
            <person name="Ang C.C."/>
            <person name="Tnah L.H."/>
            <person name="Lee C.T."/>
            <person name="Nishiyama T."/>
            <person name="Sese J."/>
            <person name="O'Brien M.J."/>
            <person name="Copetti D."/>
            <person name="Mohd Noor M.I."/>
            <person name="Ong R.C."/>
            <person name="Putra M."/>
            <person name="Sireger I.Z."/>
            <person name="Indrioko S."/>
            <person name="Kosugi Y."/>
            <person name="Izuno A."/>
            <person name="Isagi Y."/>
            <person name="Lee S.L."/>
            <person name="Shimizu K.K."/>
        </authorList>
    </citation>
    <scope>NUCLEOTIDE SEQUENCE [LARGE SCALE GENOMIC DNA]</scope>
    <source>
        <strain evidence="1">214</strain>
    </source>
</reference>
<organism evidence="1 2">
    <name type="scientific">Rubroshorea leprosula</name>
    <dbReference type="NCBI Taxonomy" id="152421"/>
    <lineage>
        <taxon>Eukaryota</taxon>
        <taxon>Viridiplantae</taxon>
        <taxon>Streptophyta</taxon>
        <taxon>Embryophyta</taxon>
        <taxon>Tracheophyta</taxon>
        <taxon>Spermatophyta</taxon>
        <taxon>Magnoliopsida</taxon>
        <taxon>eudicotyledons</taxon>
        <taxon>Gunneridae</taxon>
        <taxon>Pentapetalae</taxon>
        <taxon>rosids</taxon>
        <taxon>malvids</taxon>
        <taxon>Malvales</taxon>
        <taxon>Dipterocarpaceae</taxon>
        <taxon>Rubroshorea</taxon>
    </lineage>
</organism>
<dbReference type="Proteomes" id="UP001054252">
    <property type="component" value="Unassembled WGS sequence"/>
</dbReference>